<gene>
    <name evidence="3" type="ORF">A3D99_04220</name>
</gene>
<comment type="caution">
    <text evidence="3">The sequence shown here is derived from an EMBL/GenBank/DDBJ whole genome shotgun (WGS) entry which is preliminary data.</text>
</comment>
<evidence type="ECO:0000256" key="1">
    <source>
        <dbReference type="ARBA" id="ARBA00007435"/>
    </source>
</evidence>
<reference evidence="3 4" key="1">
    <citation type="journal article" date="2016" name="Nat. Commun.">
        <title>Thousands of microbial genomes shed light on interconnected biogeochemical processes in an aquifer system.</title>
        <authorList>
            <person name="Anantharaman K."/>
            <person name="Brown C.T."/>
            <person name="Hug L.A."/>
            <person name="Sharon I."/>
            <person name="Castelle C.J."/>
            <person name="Probst A.J."/>
            <person name="Thomas B.C."/>
            <person name="Singh A."/>
            <person name="Wilkins M.J."/>
            <person name="Karaoz U."/>
            <person name="Brodie E.L."/>
            <person name="Williams K.H."/>
            <person name="Hubbard S.S."/>
            <person name="Banfield J.F."/>
        </authorList>
    </citation>
    <scope>NUCLEOTIDE SEQUENCE [LARGE SCALE GENOMIC DNA]</scope>
</reference>
<organism evidence="3 4">
    <name type="scientific">Candidatus Andersenbacteria bacterium RIFCSPHIGHO2_12_FULL_45_11</name>
    <dbReference type="NCBI Taxonomy" id="1797281"/>
    <lineage>
        <taxon>Bacteria</taxon>
        <taxon>Candidatus Anderseniibacteriota</taxon>
    </lineage>
</organism>
<evidence type="ECO:0000259" key="2">
    <source>
        <dbReference type="PROSITE" id="PS50164"/>
    </source>
</evidence>
<dbReference type="Pfam" id="PF01541">
    <property type="entry name" value="GIY-YIG"/>
    <property type="match status" value="1"/>
</dbReference>
<evidence type="ECO:0000313" key="3">
    <source>
        <dbReference type="EMBL" id="OGY34231.1"/>
    </source>
</evidence>
<dbReference type="InterPro" id="IPR000305">
    <property type="entry name" value="GIY-YIG_endonuc"/>
</dbReference>
<dbReference type="SUPFAM" id="SSF82771">
    <property type="entry name" value="GIY-YIG endonuclease"/>
    <property type="match status" value="1"/>
</dbReference>
<accession>A0A1G1X354</accession>
<feature type="domain" description="GIY-YIG" evidence="2">
    <location>
        <begin position="1"/>
        <end position="78"/>
    </location>
</feature>
<dbReference type="PANTHER" id="PTHR34477:SF5">
    <property type="entry name" value="BSL5627 PROTEIN"/>
    <property type="match status" value="1"/>
</dbReference>
<dbReference type="EMBL" id="MHHR01000017">
    <property type="protein sequence ID" value="OGY34231.1"/>
    <property type="molecule type" value="Genomic_DNA"/>
</dbReference>
<dbReference type="Proteomes" id="UP000177528">
    <property type="component" value="Unassembled WGS sequence"/>
</dbReference>
<dbReference type="Gene3D" id="3.40.1440.10">
    <property type="entry name" value="GIY-YIG endonuclease"/>
    <property type="match status" value="1"/>
</dbReference>
<protein>
    <recommendedName>
        <fullName evidence="2">GIY-YIG domain-containing protein</fullName>
    </recommendedName>
</protein>
<dbReference type="PROSITE" id="PS50164">
    <property type="entry name" value="GIY_YIG"/>
    <property type="match status" value="1"/>
</dbReference>
<dbReference type="AlphaFoldDB" id="A0A1G1X354"/>
<comment type="similarity">
    <text evidence="1">Belongs to the UPF0213 family.</text>
</comment>
<proteinExistence type="inferred from homology"/>
<dbReference type="PANTHER" id="PTHR34477">
    <property type="entry name" value="UPF0213 PROTEIN YHBQ"/>
    <property type="match status" value="1"/>
</dbReference>
<evidence type="ECO:0000313" key="4">
    <source>
        <dbReference type="Proteomes" id="UP000177528"/>
    </source>
</evidence>
<name>A0A1G1X354_9BACT</name>
<dbReference type="CDD" id="cd10449">
    <property type="entry name" value="GIY-YIG_SLX1_like"/>
    <property type="match status" value="1"/>
</dbReference>
<sequence length="86" mass="10252">MFYVYILSSCKAKRLYKGLTSDLRRRFKEHNSGHVSATKGYRPWKLIYFEAFVHKRDAEAEEKFLKSGKGRERLKYLLQFTTRRGG</sequence>
<dbReference type="InterPro" id="IPR050190">
    <property type="entry name" value="UPF0213_domain"/>
</dbReference>
<dbReference type="InterPro" id="IPR035901">
    <property type="entry name" value="GIY-YIG_endonuc_sf"/>
</dbReference>